<comment type="caution">
    <text evidence="1">The sequence shown here is derived from an EMBL/GenBank/DDBJ whole genome shotgun (WGS) entry which is preliminary data.</text>
</comment>
<organism evidence="1 2">
    <name type="scientific">Brevundimonas variabilis</name>
    <dbReference type="NCBI Taxonomy" id="74312"/>
    <lineage>
        <taxon>Bacteria</taxon>
        <taxon>Pseudomonadati</taxon>
        <taxon>Pseudomonadota</taxon>
        <taxon>Alphaproteobacteria</taxon>
        <taxon>Caulobacterales</taxon>
        <taxon>Caulobacteraceae</taxon>
        <taxon>Brevundimonas</taxon>
    </lineage>
</organism>
<dbReference type="EMBL" id="JACHOR010000001">
    <property type="protein sequence ID" value="MBB5745173.1"/>
    <property type="molecule type" value="Genomic_DNA"/>
</dbReference>
<sequence length="154" mass="16990">MSVLDNVDLATIGERRSTYDPVQVRRRKLAAGLLDQIKLIDAIGQGETHKKSRVRKLTVQGTNDVVTAHDARSVSPWWSIDADGKVHFAIRYGAVRLKLRGTNDTVVCNSLDDLRQILPPLRQETLTGSFDATLAAAAAELQTRFKPKKSAKAK</sequence>
<evidence type="ECO:0000313" key="1">
    <source>
        <dbReference type="EMBL" id="MBB5745173.1"/>
    </source>
</evidence>
<accession>A0A7W9CGV3</accession>
<dbReference type="AlphaFoldDB" id="A0A7W9CGV3"/>
<proteinExistence type="predicted"/>
<protein>
    <submittedName>
        <fullName evidence="1">Uncharacterized protein</fullName>
    </submittedName>
</protein>
<name>A0A7W9CGV3_9CAUL</name>
<reference evidence="1 2" key="1">
    <citation type="submission" date="2020-08" db="EMBL/GenBank/DDBJ databases">
        <title>Genomic Encyclopedia of Type Strains, Phase IV (KMG-IV): sequencing the most valuable type-strain genomes for metagenomic binning, comparative biology and taxonomic classification.</title>
        <authorList>
            <person name="Goeker M."/>
        </authorList>
    </citation>
    <scope>NUCLEOTIDE SEQUENCE [LARGE SCALE GENOMIC DNA]</scope>
    <source>
        <strain evidence="1 2">DSM 4737</strain>
    </source>
</reference>
<dbReference type="Proteomes" id="UP000545037">
    <property type="component" value="Unassembled WGS sequence"/>
</dbReference>
<dbReference type="RefSeq" id="WP_183212092.1">
    <property type="nucleotide sequence ID" value="NZ_JACHOR010000001.1"/>
</dbReference>
<keyword evidence="2" id="KW-1185">Reference proteome</keyword>
<evidence type="ECO:0000313" key="2">
    <source>
        <dbReference type="Proteomes" id="UP000545037"/>
    </source>
</evidence>
<gene>
    <name evidence="1" type="ORF">GGR13_000745</name>
</gene>